<dbReference type="Pfam" id="PF07463">
    <property type="entry name" value="NUMOD4"/>
    <property type="match status" value="1"/>
</dbReference>
<proteinExistence type="predicted"/>
<dbReference type="InterPro" id="IPR044925">
    <property type="entry name" value="His-Me_finger_sf"/>
</dbReference>
<feature type="domain" description="NUMOD4" evidence="1">
    <location>
        <begin position="138"/>
        <end position="167"/>
    </location>
</feature>
<dbReference type="Gene3D" id="3.90.75.20">
    <property type="match status" value="1"/>
</dbReference>
<name>A0A8S5V987_9CAUD</name>
<reference evidence="3" key="1">
    <citation type="journal article" date="2021" name="Proc. Natl. Acad. Sci. U.S.A.">
        <title>A Catalog of Tens of Thousands of Viruses from Human Metagenomes Reveals Hidden Associations with Chronic Diseases.</title>
        <authorList>
            <person name="Tisza M.J."/>
            <person name="Buck C.B."/>
        </authorList>
    </citation>
    <scope>NUCLEOTIDE SEQUENCE</scope>
    <source>
        <strain evidence="3">Ct2D011</strain>
    </source>
</reference>
<accession>A0A8S5V987</accession>
<keyword evidence="3" id="KW-0378">Hydrolase</keyword>
<dbReference type="EMBL" id="BK016226">
    <property type="protein sequence ID" value="DAG03254.1"/>
    <property type="molecule type" value="Genomic_DNA"/>
</dbReference>
<keyword evidence="3" id="KW-0540">Nuclease</keyword>
<evidence type="ECO:0000259" key="2">
    <source>
        <dbReference type="Pfam" id="PF13392"/>
    </source>
</evidence>
<feature type="domain" description="HNH nuclease" evidence="2">
    <location>
        <begin position="70"/>
        <end position="113"/>
    </location>
</feature>
<evidence type="ECO:0000313" key="3">
    <source>
        <dbReference type="EMBL" id="DAG03254.1"/>
    </source>
</evidence>
<evidence type="ECO:0000259" key="1">
    <source>
        <dbReference type="Pfam" id="PF07463"/>
    </source>
</evidence>
<dbReference type="Pfam" id="PF13392">
    <property type="entry name" value="HNH_3"/>
    <property type="match status" value="1"/>
</dbReference>
<dbReference type="SUPFAM" id="SSF54060">
    <property type="entry name" value="His-Me finger endonucleases"/>
    <property type="match status" value="1"/>
</dbReference>
<sequence>MVKDNQQPSSANYKIYEENYLVYSDGRVYSKKTNRFLKGKIDNVGYHVYALAVGDVRSKANNKKLSKMIYAHRLVAELFLDNPNNYPYVHHKDANRLNNDVSNLEWVSPEQNMLYHNQEKKTKKEYKPQYFAKDLEGEKWMIIPDYLNYSISSKGRIRNNRTNRLLKIDCS</sequence>
<dbReference type="InterPro" id="IPR010902">
    <property type="entry name" value="NUMOD4"/>
</dbReference>
<organism evidence="3">
    <name type="scientific">Siphoviridae sp. ct2D011</name>
    <dbReference type="NCBI Taxonomy" id="2825314"/>
    <lineage>
        <taxon>Viruses</taxon>
        <taxon>Duplodnaviria</taxon>
        <taxon>Heunggongvirae</taxon>
        <taxon>Uroviricota</taxon>
        <taxon>Caudoviricetes</taxon>
    </lineage>
</organism>
<keyword evidence="3" id="KW-0255">Endonuclease</keyword>
<dbReference type="GO" id="GO:0004519">
    <property type="term" value="F:endonuclease activity"/>
    <property type="evidence" value="ECO:0007669"/>
    <property type="project" value="UniProtKB-KW"/>
</dbReference>
<dbReference type="InterPro" id="IPR003615">
    <property type="entry name" value="HNH_nuc"/>
</dbReference>
<dbReference type="GO" id="GO:0016788">
    <property type="term" value="F:hydrolase activity, acting on ester bonds"/>
    <property type="evidence" value="ECO:0007669"/>
    <property type="project" value="InterPro"/>
</dbReference>
<protein>
    <submittedName>
        <fullName evidence="3">Homing endonuclease</fullName>
    </submittedName>
</protein>